<evidence type="ECO:0000256" key="1">
    <source>
        <dbReference type="SAM" id="MobiDB-lite"/>
    </source>
</evidence>
<evidence type="ECO:0008006" key="4">
    <source>
        <dbReference type="Google" id="ProtNLM"/>
    </source>
</evidence>
<dbReference type="Pfam" id="PF24178">
    <property type="entry name" value="Subterisin"/>
    <property type="match status" value="1"/>
</dbReference>
<feature type="region of interest" description="Disordered" evidence="1">
    <location>
        <begin position="27"/>
        <end position="46"/>
    </location>
</feature>
<sequence length="46" mass="4615">MNTNENTRINPSDDVIVLGVASVETRGTGGFGEAVGGPIAPGISED</sequence>
<dbReference type="InterPro" id="IPR049805">
    <property type="entry name" value="Lasso_benenodin"/>
</dbReference>
<dbReference type="Proteomes" id="UP000199420">
    <property type="component" value="Unassembled WGS sequence"/>
</dbReference>
<keyword evidence="3" id="KW-1185">Reference proteome</keyword>
<accession>A0A1H6VA31</accession>
<evidence type="ECO:0000313" key="3">
    <source>
        <dbReference type="Proteomes" id="UP000199420"/>
    </source>
</evidence>
<reference evidence="2 3" key="1">
    <citation type="submission" date="2016-10" db="EMBL/GenBank/DDBJ databases">
        <authorList>
            <person name="de Groot N.N."/>
        </authorList>
    </citation>
    <scope>NUCLEOTIDE SEQUENCE [LARGE SCALE GENOMIC DNA]</scope>
    <source>
        <strain evidence="2 3">DSM 26515</strain>
    </source>
</reference>
<protein>
    <recommendedName>
        <fullName evidence="4">Benenodin family lasso peptide</fullName>
    </recommendedName>
</protein>
<gene>
    <name evidence="2" type="ORF">SAMN04487997_2173</name>
</gene>
<dbReference type="RefSeq" id="WP_139202426.1">
    <property type="nucleotide sequence ID" value="NZ_FNYC01000004.1"/>
</dbReference>
<dbReference type="OrthoDB" id="5959210at2"/>
<dbReference type="AlphaFoldDB" id="A0A1H6VA31"/>
<evidence type="ECO:0000313" key="2">
    <source>
        <dbReference type="EMBL" id="SEJ00676.1"/>
    </source>
</evidence>
<name>A0A1H6VA31_9GAMM</name>
<dbReference type="NCBIfam" id="NF033522">
    <property type="entry name" value="lasso_benenodin"/>
    <property type="match status" value="1"/>
</dbReference>
<dbReference type="EMBL" id="FNYC01000004">
    <property type="protein sequence ID" value="SEJ00676.1"/>
    <property type="molecule type" value="Genomic_DNA"/>
</dbReference>
<organism evidence="2 3">
    <name type="scientific">Frateuria terrea</name>
    <dbReference type="NCBI Taxonomy" id="529704"/>
    <lineage>
        <taxon>Bacteria</taxon>
        <taxon>Pseudomonadati</taxon>
        <taxon>Pseudomonadota</taxon>
        <taxon>Gammaproteobacteria</taxon>
        <taxon>Lysobacterales</taxon>
        <taxon>Rhodanobacteraceae</taxon>
        <taxon>Frateuria</taxon>
    </lineage>
</organism>
<proteinExistence type="predicted"/>
<dbReference type="STRING" id="529704.SAMN02927913_3057"/>